<evidence type="ECO:0000256" key="11">
    <source>
        <dbReference type="ARBA" id="ARBA00034535"/>
    </source>
</evidence>
<keyword evidence="7" id="KW-0811">Translocation</keyword>
<keyword evidence="9" id="KW-0576">Peroxisome</keyword>
<dbReference type="GO" id="GO:1990429">
    <property type="term" value="C:peroxisomal importomer complex"/>
    <property type="evidence" value="ECO:0007669"/>
    <property type="project" value="TreeGrafter"/>
</dbReference>
<evidence type="ECO:0000256" key="5">
    <source>
        <dbReference type="ARBA" id="ARBA00022927"/>
    </source>
</evidence>
<gene>
    <name evidence="16" type="primary">PEX13</name>
</gene>
<evidence type="ECO:0000256" key="6">
    <source>
        <dbReference type="ARBA" id="ARBA00022989"/>
    </source>
</evidence>
<evidence type="ECO:0000313" key="16">
    <source>
        <dbReference type="EMBL" id="JAB64324.1"/>
    </source>
</evidence>
<keyword evidence="4" id="KW-0812">Transmembrane</keyword>
<keyword evidence="2 13" id="KW-0728">SH3 domain</keyword>
<keyword evidence="6" id="KW-1133">Transmembrane helix</keyword>
<dbReference type="InterPro" id="IPR007223">
    <property type="entry name" value="Peroxin-13_N"/>
</dbReference>
<proteinExistence type="inferred from homology"/>
<evidence type="ECO:0000256" key="2">
    <source>
        <dbReference type="ARBA" id="ARBA00022443"/>
    </source>
</evidence>
<dbReference type="AlphaFoldDB" id="V5GJQ0"/>
<dbReference type="PANTHER" id="PTHR19332:SF1">
    <property type="entry name" value="PEROXISOMAL MEMBRANE PROTEIN PEX13"/>
    <property type="match status" value="1"/>
</dbReference>
<evidence type="ECO:0000256" key="1">
    <source>
        <dbReference type="ARBA" id="ARBA00006033"/>
    </source>
</evidence>
<keyword evidence="3" id="KW-0813">Transport</keyword>
<evidence type="ECO:0000256" key="9">
    <source>
        <dbReference type="ARBA" id="ARBA00023140"/>
    </source>
</evidence>
<dbReference type="GO" id="GO:0016560">
    <property type="term" value="P:protein import into peroxisome matrix, docking"/>
    <property type="evidence" value="ECO:0007669"/>
    <property type="project" value="InterPro"/>
</dbReference>
<dbReference type="PROSITE" id="PS50002">
    <property type="entry name" value="SH3"/>
    <property type="match status" value="1"/>
</dbReference>
<evidence type="ECO:0000256" key="4">
    <source>
        <dbReference type="ARBA" id="ARBA00022692"/>
    </source>
</evidence>
<dbReference type="PANTHER" id="PTHR19332">
    <property type="entry name" value="PEROXISOMAL MEMBRANE PROTEIN PEX13"/>
    <property type="match status" value="1"/>
</dbReference>
<evidence type="ECO:0000256" key="3">
    <source>
        <dbReference type="ARBA" id="ARBA00022448"/>
    </source>
</evidence>
<feature type="domain" description="SH3" evidence="15">
    <location>
        <begin position="267"/>
        <end position="334"/>
    </location>
</feature>
<dbReference type="Pfam" id="PF04088">
    <property type="entry name" value="Peroxin-13_N"/>
    <property type="match status" value="1"/>
</dbReference>
<keyword evidence="5" id="KW-0653">Protein transport</keyword>
<name>V5GJQ0_ANOGL</name>
<dbReference type="EMBL" id="GALX01004142">
    <property type="protein sequence ID" value="JAB64324.1"/>
    <property type="molecule type" value="Transcribed_RNA"/>
</dbReference>
<dbReference type="InterPro" id="IPR035463">
    <property type="entry name" value="Pex13"/>
</dbReference>
<dbReference type="Pfam" id="PF07653">
    <property type="entry name" value="SH3_2"/>
    <property type="match status" value="1"/>
</dbReference>
<dbReference type="InterPro" id="IPR001452">
    <property type="entry name" value="SH3_domain"/>
</dbReference>
<evidence type="ECO:0000256" key="14">
    <source>
        <dbReference type="SAM" id="MobiDB-lite"/>
    </source>
</evidence>
<protein>
    <recommendedName>
        <fullName evidence="11">Peroxisomal membrane protein PEX13</fullName>
    </recommendedName>
    <alternativeName>
        <fullName evidence="10">Peroxin-13</fullName>
    </alternativeName>
</protein>
<dbReference type="Gene3D" id="2.30.30.40">
    <property type="entry name" value="SH3 Domains"/>
    <property type="match status" value="1"/>
</dbReference>
<dbReference type="SMART" id="SM00326">
    <property type="entry name" value="SH3"/>
    <property type="match status" value="1"/>
</dbReference>
<evidence type="ECO:0000256" key="7">
    <source>
        <dbReference type="ARBA" id="ARBA00023010"/>
    </source>
</evidence>
<evidence type="ECO:0000256" key="8">
    <source>
        <dbReference type="ARBA" id="ARBA00023136"/>
    </source>
</evidence>
<reference evidence="16" key="1">
    <citation type="submission" date="2013-07" db="EMBL/GenBank/DDBJ databases">
        <title>Midgut Transcriptome Profiling of Anoplphora glabripennis, a Lignocellulose Degrading, Wood-Boring Cerambycid.</title>
        <authorList>
            <person name="Scully E.D."/>
            <person name="Hoover K."/>
            <person name="Carlson J.E."/>
            <person name="Tien M."/>
            <person name="Geib S.M."/>
        </authorList>
    </citation>
    <scope>NUCLEOTIDE SEQUENCE</scope>
</reference>
<organism evidence="16">
    <name type="scientific">Anoplophora glabripennis</name>
    <name type="common">Asian longhorn beetle</name>
    <name type="synonym">Anoplophora nobilis</name>
    <dbReference type="NCBI Taxonomy" id="217634"/>
    <lineage>
        <taxon>Eukaryota</taxon>
        <taxon>Metazoa</taxon>
        <taxon>Ecdysozoa</taxon>
        <taxon>Arthropoda</taxon>
        <taxon>Hexapoda</taxon>
        <taxon>Insecta</taxon>
        <taxon>Pterygota</taxon>
        <taxon>Neoptera</taxon>
        <taxon>Endopterygota</taxon>
        <taxon>Coleoptera</taxon>
        <taxon>Polyphaga</taxon>
        <taxon>Cucujiformia</taxon>
        <taxon>Chrysomeloidea</taxon>
        <taxon>Cerambycidae</taxon>
        <taxon>Lamiinae</taxon>
        <taxon>Lamiini</taxon>
        <taxon>Anoplophora</taxon>
    </lineage>
</organism>
<evidence type="ECO:0000256" key="12">
    <source>
        <dbReference type="ARBA" id="ARBA00046271"/>
    </source>
</evidence>
<comment type="similarity">
    <text evidence="1">Belongs to the peroxin-13 family.</text>
</comment>
<dbReference type="GO" id="GO:0005778">
    <property type="term" value="C:peroxisomal membrane"/>
    <property type="evidence" value="ECO:0007669"/>
    <property type="project" value="UniProtKB-SubCell"/>
</dbReference>
<keyword evidence="8" id="KW-0472">Membrane</keyword>
<comment type="subcellular location">
    <subcellularLocation>
        <location evidence="12">Peroxisome membrane</location>
    </subcellularLocation>
</comment>
<evidence type="ECO:0000259" key="15">
    <source>
        <dbReference type="PROSITE" id="PS50002"/>
    </source>
</evidence>
<sequence>MASPLQTWEGNLQNSSQLIRNANVGPNVSNIGLRSAPVLPPRPSNSPLIGNTSYNSYMPYSGMGYGGYNSYGSSYGSYGMPYRSSLYNSYGSSYGGYNNLGMFGNVYPSVSGDDHERRFIQYAEESSRNTFASVESIVRAFNSIAMMLDNTFFAMTSSFRAVLSVAENFGRLRTMFGHIWYSINIFRFLNWLYRRMLRMMGFKVASSTASMAWKEAAHGVSPPSAGAPSGSSWPTIAFLGVLVSAPYIISRFLPKYEDKGDPSNWKSPGIRAKAVFDFIATAPNELTIQTNDVILLAPTYIQEEMSLKNTGWAFAVHKGKSGVVPLNYLVINKNKPITSNPEVTLPVPRPSSMKTHTKRVSFGENQIFENVDIDDYVLRKEPSVSSQTKKDENLESQTTKEKSGTHDIDVSKSVEKKENENVK</sequence>
<feature type="region of interest" description="Disordered" evidence="14">
    <location>
        <begin position="382"/>
        <end position="423"/>
    </location>
</feature>
<accession>V5GJQ0</accession>
<dbReference type="InterPro" id="IPR036028">
    <property type="entry name" value="SH3-like_dom_sf"/>
</dbReference>
<evidence type="ECO:0000256" key="13">
    <source>
        <dbReference type="PROSITE-ProRule" id="PRU00192"/>
    </source>
</evidence>
<evidence type="ECO:0000256" key="10">
    <source>
        <dbReference type="ARBA" id="ARBA00029693"/>
    </source>
</evidence>
<dbReference type="SUPFAM" id="SSF50044">
    <property type="entry name" value="SH3-domain"/>
    <property type="match status" value="1"/>
</dbReference>